<keyword evidence="4 6" id="KW-1133">Transmembrane helix</keyword>
<keyword evidence="2" id="KW-1003">Cell membrane</keyword>
<evidence type="ECO:0000259" key="8">
    <source>
        <dbReference type="Pfam" id="PF13567"/>
    </source>
</evidence>
<comment type="subcellular location">
    <subcellularLocation>
        <location evidence="1">Cell membrane</location>
        <topology evidence="1">Multi-pass membrane protein</topology>
    </subcellularLocation>
</comment>
<feature type="transmembrane region" description="Helical" evidence="6">
    <location>
        <begin position="235"/>
        <end position="258"/>
    </location>
</feature>
<evidence type="ECO:0000256" key="5">
    <source>
        <dbReference type="ARBA" id="ARBA00023136"/>
    </source>
</evidence>
<feature type="transmembrane region" description="Helical" evidence="6">
    <location>
        <begin position="7"/>
        <end position="24"/>
    </location>
</feature>
<name>A0A1F4PNA1_UNCK3</name>
<feature type="transmembrane region" description="Helical" evidence="6">
    <location>
        <begin position="362"/>
        <end position="384"/>
    </location>
</feature>
<gene>
    <name evidence="9" type="ORF">A2994_00505</name>
</gene>
<evidence type="ECO:0000313" key="10">
    <source>
        <dbReference type="Proteomes" id="UP000179010"/>
    </source>
</evidence>
<feature type="transmembrane region" description="Helical" evidence="6">
    <location>
        <begin position="30"/>
        <end position="46"/>
    </location>
</feature>
<feature type="domain" description="DUF4131" evidence="8">
    <location>
        <begin position="25"/>
        <end position="175"/>
    </location>
</feature>
<feature type="transmembrane region" description="Helical" evidence="6">
    <location>
        <begin position="311"/>
        <end position="330"/>
    </location>
</feature>
<dbReference type="Pfam" id="PF13567">
    <property type="entry name" value="DUF4131"/>
    <property type="match status" value="1"/>
</dbReference>
<sequence length="494" mass="53467">MTRGATVWLLVSFIFGVALGPFFYWHNFYVALWLVSGLIVLAAAYWRRYTGFALAVLMLAMAVWGNLRFGVSQFNAADEIGRLAGDTVELTGIVIADSEPKGTFTRLTVKAISIDGQAVDGRLLVTVPVRPTYEYGNSLLLSGRIDLPINRGDFDYAGYLSRFGVSATMNYPAVELLQSFVGSPLLRQLYLTKHRLIHGIQNTLPEPAAGLLSGLLFGIKGDLSSQLAEDFNRAGLTHIIALSGFNITIIVAGLLWLLRFLSLRWRYGLAITVIVLFVLMTGASPSVTRAAIMGILVLAASLTGRWADSGVALLLAAVLMLLANPLVLYHDVGFQLSFAATVGIIYLTPTFHDIFHRTPKWLSGYLSPTLGALVFSTPLLIYQFERLSLVAPLANILVLPVISIAMGLGFVGVILSLIYLPAGIAWGAISAWPLHYIVGVATALSQLPAASISIKINSVWWVVIAYVILGGGLIIKQSRAPKTNLELRPLATAR</sequence>
<dbReference type="PANTHER" id="PTHR30619">
    <property type="entry name" value="DNA INTERNALIZATION/COMPETENCE PROTEIN COMEC/REC2"/>
    <property type="match status" value="1"/>
</dbReference>
<keyword evidence="5 6" id="KW-0472">Membrane</keyword>
<dbReference type="GO" id="GO:0005886">
    <property type="term" value="C:plasma membrane"/>
    <property type="evidence" value="ECO:0007669"/>
    <property type="project" value="UniProtKB-SubCell"/>
</dbReference>
<evidence type="ECO:0008006" key="11">
    <source>
        <dbReference type="Google" id="ProtNLM"/>
    </source>
</evidence>
<evidence type="ECO:0000256" key="4">
    <source>
        <dbReference type="ARBA" id="ARBA00022989"/>
    </source>
</evidence>
<evidence type="ECO:0000256" key="2">
    <source>
        <dbReference type="ARBA" id="ARBA00022475"/>
    </source>
</evidence>
<dbReference type="PANTHER" id="PTHR30619:SF1">
    <property type="entry name" value="RECOMBINATION PROTEIN 2"/>
    <property type="match status" value="1"/>
</dbReference>
<reference evidence="9 10" key="1">
    <citation type="journal article" date="2016" name="Nat. Commun.">
        <title>Thousands of microbial genomes shed light on interconnected biogeochemical processes in an aquifer system.</title>
        <authorList>
            <person name="Anantharaman K."/>
            <person name="Brown C.T."/>
            <person name="Hug L.A."/>
            <person name="Sharon I."/>
            <person name="Castelle C.J."/>
            <person name="Probst A.J."/>
            <person name="Thomas B.C."/>
            <person name="Singh A."/>
            <person name="Wilkins M.J."/>
            <person name="Karaoz U."/>
            <person name="Brodie E.L."/>
            <person name="Williams K.H."/>
            <person name="Hubbard S.S."/>
            <person name="Banfield J.F."/>
        </authorList>
    </citation>
    <scope>NUCLEOTIDE SEQUENCE [LARGE SCALE GENOMIC DNA]</scope>
</reference>
<dbReference type="Proteomes" id="UP000179010">
    <property type="component" value="Unassembled WGS sequence"/>
</dbReference>
<accession>A0A1F4PNA1</accession>
<dbReference type="InterPro" id="IPR052159">
    <property type="entry name" value="Competence_DNA_uptake"/>
</dbReference>
<evidence type="ECO:0000256" key="6">
    <source>
        <dbReference type="SAM" id="Phobius"/>
    </source>
</evidence>
<protein>
    <recommendedName>
        <fullName evidence="11">ComEC/Rec2-related protein domain-containing protein</fullName>
    </recommendedName>
</protein>
<feature type="transmembrane region" description="Helical" evidence="6">
    <location>
        <begin position="336"/>
        <end position="355"/>
    </location>
</feature>
<feature type="transmembrane region" description="Helical" evidence="6">
    <location>
        <begin position="396"/>
        <end position="420"/>
    </location>
</feature>
<keyword evidence="3 6" id="KW-0812">Transmembrane</keyword>
<organism evidence="9 10">
    <name type="scientific">candidate division Kazan bacterium RIFCSPLOWO2_01_FULL_48_13</name>
    <dbReference type="NCBI Taxonomy" id="1798539"/>
    <lineage>
        <taxon>Bacteria</taxon>
        <taxon>Bacteria division Kazan-3B-28</taxon>
    </lineage>
</organism>
<feature type="transmembrane region" description="Helical" evidence="6">
    <location>
        <begin position="53"/>
        <end position="71"/>
    </location>
</feature>
<feature type="domain" description="ComEC/Rec2-related protein" evidence="7">
    <location>
        <begin position="215"/>
        <end position="477"/>
    </location>
</feature>
<dbReference type="InterPro" id="IPR004477">
    <property type="entry name" value="ComEC_N"/>
</dbReference>
<dbReference type="Pfam" id="PF03772">
    <property type="entry name" value="Competence"/>
    <property type="match status" value="1"/>
</dbReference>
<dbReference type="STRING" id="1798539.A2994_00505"/>
<dbReference type="NCBIfam" id="TIGR00360">
    <property type="entry name" value="ComEC_N-term"/>
    <property type="match status" value="1"/>
</dbReference>
<feature type="transmembrane region" description="Helical" evidence="6">
    <location>
        <begin position="432"/>
        <end position="452"/>
    </location>
</feature>
<dbReference type="InterPro" id="IPR025405">
    <property type="entry name" value="DUF4131"/>
</dbReference>
<proteinExistence type="predicted"/>
<comment type="caution">
    <text evidence="9">The sequence shown here is derived from an EMBL/GenBank/DDBJ whole genome shotgun (WGS) entry which is preliminary data.</text>
</comment>
<dbReference type="EMBL" id="METE01000011">
    <property type="protein sequence ID" value="OGB85076.1"/>
    <property type="molecule type" value="Genomic_DNA"/>
</dbReference>
<evidence type="ECO:0000313" key="9">
    <source>
        <dbReference type="EMBL" id="OGB85076.1"/>
    </source>
</evidence>
<evidence type="ECO:0000256" key="3">
    <source>
        <dbReference type="ARBA" id="ARBA00022692"/>
    </source>
</evidence>
<evidence type="ECO:0000259" key="7">
    <source>
        <dbReference type="Pfam" id="PF03772"/>
    </source>
</evidence>
<evidence type="ECO:0000256" key="1">
    <source>
        <dbReference type="ARBA" id="ARBA00004651"/>
    </source>
</evidence>
<feature type="transmembrane region" description="Helical" evidence="6">
    <location>
        <begin position="458"/>
        <end position="475"/>
    </location>
</feature>
<feature type="transmembrane region" description="Helical" evidence="6">
    <location>
        <begin position="265"/>
        <end position="281"/>
    </location>
</feature>
<dbReference type="AlphaFoldDB" id="A0A1F4PNA1"/>